<dbReference type="SMART" id="SM00421">
    <property type="entry name" value="HTH_LUXR"/>
    <property type="match status" value="1"/>
</dbReference>
<evidence type="ECO:0000313" key="5">
    <source>
        <dbReference type="EMBL" id="MDN4160837.1"/>
    </source>
</evidence>
<dbReference type="PROSITE" id="PS00622">
    <property type="entry name" value="HTH_LUXR_1"/>
    <property type="match status" value="1"/>
</dbReference>
<dbReference type="InterPro" id="IPR000792">
    <property type="entry name" value="Tscrpt_reg_LuxR_C"/>
</dbReference>
<dbReference type="InterPro" id="IPR016032">
    <property type="entry name" value="Sig_transdc_resp-reg_C-effctor"/>
</dbReference>
<gene>
    <name evidence="5" type="ORF">QWY29_05675</name>
</gene>
<evidence type="ECO:0000256" key="2">
    <source>
        <dbReference type="ARBA" id="ARBA00023125"/>
    </source>
</evidence>
<evidence type="ECO:0000256" key="1">
    <source>
        <dbReference type="ARBA" id="ARBA00023015"/>
    </source>
</evidence>
<dbReference type="Proteomes" id="UP001168537">
    <property type="component" value="Unassembled WGS sequence"/>
</dbReference>
<dbReference type="Pfam" id="PF00196">
    <property type="entry name" value="GerE"/>
    <property type="match status" value="1"/>
</dbReference>
<keyword evidence="1" id="KW-0805">Transcription regulation</keyword>
<dbReference type="PANTHER" id="PTHR44688">
    <property type="entry name" value="DNA-BINDING TRANSCRIPTIONAL ACTIVATOR DEVR_DOSR"/>
    <property type="match status" value="1"/>
</dbReference>
<evidence type="ECO:0000259" key="4">
    <source>
        <dbReference type="PROSITE" id="PS50043"/>
    </source>
</evidence>
<keyword evidence="2" id="KW-0238">DNA-binding</keyword>
<dbReference type="CDD" id="cd06170">
    <property type="entry name" value="LuxR_C_like"/>
    <property type="match status" value="1"/>
</dbReference>
<protein>
    <submittedName>
        <fullName evidence="5">Helix-turn-helix transcriptional regulator</fullName>
    </submittedName>
</protein>
<dbReference type="Gene3D" id="1.10.10.10">
    <property type="entry name" value="Winged helix-like DNA-binding domain superfamily/Winged helix DNA-binding domain"/>
    <property type="match status" value="1"/>
</dbReference>
<evidence type="ECO:0000313" key="6">
    <source>
        <dbReference type="Proteomes" id="UP001168537"/>
    </source>
</evidence>
<accession>A0ABT8ERR0</accession>
<dbReference type="InterPro" id="IPR036388">
    <property type="entry name" value="WH-like_DNA-bd_sf"/>
</dbReference>
<evidence type="ECO:0000256" key="3">
    <source>
        <dbReference type="ARBA" id="ARBA00023163"/>
    </source>
</evidence>
<name>A0ABT8ERR0_9ACTN</name>
<keyword evidence="3" id="KW-0804">Transcription</keyword>
<proteinExistence type="predicted"/>
<comment type="caution">
    <text evidence="5">The sequence shown here is derived from an EMBL/GenBank/DDBJ whole genome shotgun (WGS) entry which is preliminary data.</text>
</comment>
<dbReference type="PROSITE" id="PS50043">
    <property type="entry name" value="HTH_LUXR_2"/>
    <property type="match status" value="1"/>
</dbReference>
<organism evidence="5 6">
    <name type="scientific">Nocardioides abyssi</name>
    <dbReference type="NCBI Taxonomy" id="3058370"/>
    <lineage>
        <taxon>Bacteria</taxon>
        <taxon>Bacillati</taxon>
        <taxon>Actinomycetota</taxon>
        <taxon>Actinomycetes</taxon>
        <taxon>Propionibacteriales</taxon>
        <taxon>Nocardioidaceae</taxon>
        <taxon>Nocardioides</taxon>
    </lineage>
</organism>
<reference evidence="5" key="1">
    <citation type="submission" date="2023-06" db="EMBL/GenBank/DDBJ databases">
        <title>Draft genome sequence of Nocardioides sp. SOB72.</title>
        <authorList>
            <person name="Zhang G."/>
        </authorList>
    </citation>
    <scope>NUCLEOTIDE SEQUENCE</scope>
    <source>
        <strain evidence="5">SOB72</strain>
    </source>
</reference>
<dbReference type="RefSeq" id="WP_300959724.1">
    <property type="nucleotide sequence ID" value="NZ_JAUHJR010000002.1"/>
</dbReference>
<dbReference type="SUPFAM" id="SSF46894">
    <property type="entry name" value="C-terminal effector domain of the bipartite response regulators"/>
    <property type="match status" value="1"/>
</dbReference>
<sequence length="233" mass="25145">MPDLLLHAPEQAALTALAASEPVPGVALPDRRVLALVARLVPCDEVAAALCTGGGVVLEAVDLPPGTFGDVRDLRGAVTSTDRSCRISRGQGREGRGRVDSLRLAVPNAPDRVTVLWLARCTRAFRDHDVAMLALVSPVLQRLVRERPVRGVPDCLTAQERRVLMHVAAGRTNDEIARRLSVSTSTVRKHLEHVYRKLAVPNRQAAVAAVQLRDGPDLDLRERLVRAGGGPSR</sequence>
<feature type="domain" description="HTH luxR-type" evidence="4">
    <location>
        <begin position="149"/>
        <end position="214"/>
    </location>
</feature>
<dbReference type="EMBL" id="JAUHJR010000002">
    <property type="protein sequence ID" value="MDN4160837.1"/>
    <property type="molecule type" value="Genomic_DNA"/>
</dbReference>
<dbReference type="PRINTS" id="PR00038">
    <property type="entry name" value="HTHLUXR"/>
</dbReference>
<dbReference type="PANTHER" id="PTHR44688:SF16">
    <property type="entry name" value="DNA-BINDING TRANSCRIPTIONAL ACTIVATOR DEVR_DOSR"/>
    <property type="match status" value="1"/>
</dbReference>
<keyword evidence="6" id="KW-1185">Reference proteome</keyword>